<gene>
    <name evidence="1" type="ORF">KSB_35060</name>
</gene>
<evidence type="ECO:0000313" key="2">
    <source>
        <dbReference type="Proteomes" id="UP000654345"/>
    </source>
</evidence>
<organism evidence="1 2">
    <name type="scientific">Ktedonobacter robiniae</name>
    <dbReference type="NCBI Taxonomy" id="2778365"/>
    <lineage>
        <taxon>Bacteria</taxon>
        <taxon>Bacillati</taxon>
        <taxon>Chloroflexota</taxon>
        <taxon>Ktedonobacteria</taxon>
        <taxon>Ktedonobacterales</taxon>
        <taxon>Ktedonobacteraceae</taxon>
        <taxon>Ktedonobacter</taxon>
    </lineage>
</organism>
<sequence length="54" mass="6094">MPRDKQFMSIFRACGAQGGGVCLENGKAVFQALSQKARYTSRDRHTRYSKGLRN</sequence>
<protein>
    <submittedName>
        <fullName evidence="1">Uncharacterized protein</fullName>
    </submittedName>
</protein>
<accession>A0ABQ3UQK8</accession>
<keyword evidence="2" id="KW-1185">Reference proteome</keyword>
<dbReference type="EMBL" id="BNJG01000001">
    <property type="protein sequence ID" value="GHO55031.1"/>
    <property type="molecule type" value="Genomic_DNA"/>
</dbReference>
<reference evidence="1 2" key="1">
    <citation type="journal article" date="2021" name="Int. J. Syst. Evol. Microbiol.">
        <title>Reticulibacter mediterranei gen. nov., sp. nov., within the new family Reticulibacteraceae fam. nov., and Ktedonospora formicarum gen. nov., sp. nov., Ktedonobacter robiniae sp. nov., Dictyobacter formicarum sp. nov. and Dictyobacter arantiisoli sp. nov., belonging to the class Ktedonobacteria.</title>
        <authorList>
            <person name="Yabe S."/>
            <person name="Zheng Y."/>
            <person name="Wang C.M."/>
            <person name="Sakai Y."/>
            <person name="Abe K."/>
            <person name="Yokota A."/>
            <person name="Donadio S."/>
            <person name="Cavaletti L."/>
            <person name="Monciardini P."/>
        </authorList>
    </citation>
    <scope>NUCLEOTIDE SEQUENCE [LARGE SCALE GENOMIC DNA]</scope>
    <source>
        <strain evidence="1 2">SOSP1-30</strain>
    </source>
</reference>
<dbReference type="Proteomes" id="UP000654345">
    <property type="component" value="Unassembled WGS sequence"/>
</dbReference>
<name>A0ABQ3UQK8_9CHLR</name>
<evidence type="ECO:0000313" key="1">
    <source>
        <dbReference type="EMBL" id="GHO55031.1"/>
    </source>
</evidence>
<proteinExistence type="predicted"/>
<comment type="caution">
    <text evidence="1">The sequence shown here is derived from an EMBL/GenBank/DDBJ whole genome shotgun (WGS) entry which is preliminary data.</text>
</comment>